<sequence>MDVAENLCDKIAILVKGQIHIPSQSFNFYNTYVSLTELVQRKLIHDFSIYQSSLQSVFLQFSKSQHDQYN</sequence>
<proteinExistence type="predicted"/>
<name>A0A8S1K705_PARPR</name>
<evidence type="ECO:0000313" key="1">
    <source>
        <dbReference type="EMBL" id="CAD8049595.1"/>
    </source>
</evidence>
<protein>
    <submittedName>
        <fullName evidence="1">Uncharacterized protein</fullName>
    </submittedName>
</protein>
<dbReference type="Proteomes" id="UP000688137">
    <property type="component" value="Unassembled WGS sequence"/>
</dbReference>
<dbReference type="AlphaFoldDB" id="A0A8S1K705"/>
<comment type="caution">
    <text evidence="1">The sequence shown here is derived from an EMBL/GenBank/DDBJ whole genome shotgun (WGS) entry which is preliminary data.</text>
</comment>
<reference evidence="1" key="1">
    <citation type="submission" date="2021-01" db="EMBL/GenBank/DDBJ databases">
        <authorList>
            <consortium name="Genoscope - CEA"/>
            <person name="William W."/>
        </authorList>
    </citation>
    <scope>NUCLEOTIDE SEQUENCE</scope>
</reference>
<dbReference type="EMBL" id="CAJJDM010000011">
    <property type="protein sequence ID" value="CAD8049595.1"/>
    <property type="molecule type" value="Genomic_DNA"/>
</dbReference>
<gene>
    <name evidence="1" type="ORF">PPRIM_AZ9-3.1.T0140068</name>
</gene>
<accession>A0A8S1K705</accession>
<organism evidence="1 2">
    <name type="scientific">Paramecium primaurelia</name>
    <dbReference type="NCBI Taxonomy" id="5886"/>
    <lineage>
        <taxon>Eukaryota</taxon>
        <taxon>Sar</taxon>
        <taxon>Alveolata</taxon>
        <taxon>Ciliophora</taxon>
        <taxon>Intramacronucleata</taxon>
        <taxon>Oligohymenophorea</taxon>
        <taxon>Peniculida</taxon>
        <taxon>Parameciidae</taxon>
        <taxon>Paramecium</taxon>
    </lineage>
</organism>
<keyword evidence="2" id="KW-1185">Reference proteome</keyword>
<evidence type="ECO:0000313" key="2">
    <source>
        <dbReference type="Proteomes" id="UP000688137"/>
    </source>
</evidence>